<dbReference type="Pfam" id="PF04052">
    <property type="entry name" value="TolB_N"/>
    <property type="match status" value="1"/>
</dbReference>
<keyword evidence="3 5" id="KW-0732">Signal</keyword>
<dbReference type="GO" id="GO:0017038">
    <property type="term" value="P:protein import"/>
    <property type="evidence" value="ECO:0007669"/>
    <property type="project" value="InterPro"/>
</dbReference>
<accession>A0A2S7XUY0</accession>
<dbReference type="PANTHER" id="PTHR36842">
    <property type="entry name" value="PROTEIN TOLB HOMOLOG"/>
    <property type="match status" value="1"/>
</dbReference>
<comment type="function">
    <text evidence="5">Part of the Tol-Pal system, which plays a role in outer membrane invagination during cell division and is important for maintaining outer membrane integrity.</text>
</comment>
<evidence type="ECO:0000256" key="1">
    <source>
        <dbReference type="ARBA" id="ARBA00004418"/>
    </source>
</evidence>
<dbReference type="SUPFAM" id="SSF52964">
    <property type="entry name" value="TolB, N-terminal domain"/>
    <property type="match status" value="1"/>
</dbReference>
<dbReference type="InterPro" id="IPR011659">
    <property type="entry name" value="WD40"/>
</dbReference>
<sequence length="479" mass="51032" precursor="true">MRKDLSLLLLTLIAMFGGINSSHAAPRLNIEITGGVEAAQPIAVVPFGMTDGQNAPVDVAAVISADLARTGKFKPLPVADMLTQPSTREAIDPRDWRLLGVNTLVIGQLTPTEGGLRISVVIYDVMRGSELTATELVTSTAGLRHTAHQIADLIYKTLTGQPGVAATRIAYVTASGSGAKQTVSLRVADADGENPQTIMSSGEPILSPAWSPDGQLIAYVSFENQRSAIYIQDLRGGQRVLVASYSGINSAPAFSPDGKRLAMTLSKDGNSEIYVLDLVSRELRRLTDHFAIDTEPAWSPDGQQLIFTSNRGGNPQIYRMPASGGAAERISVEGDYNVCASFAPDGRSIVMVTRINGALRIAVLDVERQLTRLLTNGTLDESPSFAPNGALVIYATTYNGRGVLATVAIEGGSSLRLSQSSGQMREPAWSPPPLARTDGGTGATAGKRWVEIPLTPLFQRGKMASLFQRGMSRFPRRSG</sequence>
<feature type="signal peptide" evidence="5">
    <location>
        <begin position="1"/>
        <end position="24"/>
    </location>
</feature>
<dbReference type="Proteomes" id="UP000239936">
    <property type="component" value="Unassembled WGS sequence"/>
</dbReference>
<evidence type="ECO:0000259" key="7">
    <source>
        <dbReference type="Pfam" id="PF04052"/>
    </source>
</evidence>
<comment type="subunit">
    <text evidence="5">The Tol-Pal system is composed of five core proteins: the inner membrane proteins TolA, TolQ and TolR, the periplasmic protein TolB and the outer membrane protein Pal. They form a network linking the inner and outer membranes and the peptidoglycan layer.</text>
</comment>
<evidence type="ECO:0000256" key="3">
    <source>
        <dbReference type="ARBA" id="ARBA00022729"/>
    </source>
</evidence>
<dbReference type="Pfam" id="PF07676">
    <property type="entry name" value="PD40"/>
    <property type="match status" value="3"/>
</dbReference>
<evidence type="ECO:0000256" key="6">
    <source>
        <dbReference type="SAM" id="MobiDB-lite"/>
    </source>
</evidence>
<dbReference type="OrthoDB" id="9802240at2"/>
<dbReference type="Gene3D" id="2.120.10.30">
    <property type="entry name" value="TolB, C-terminal domain"/>
    <property type="match status" value="1"/>
</dbReference>
<dbReference type="AlphaFoldDB" id="A0A2S7XUY0"/>
<dbReference type="PANTHER" id="PTHR36842:SF1">
    <property type="entry name" value="PROTEIN TOLB"/>
    <property type="match status" value="1"/>
</dbReference>
<dbReference type="InterPro" id="IPR014167">
    <property type="entry name" value="Tol-Pal_TolB"/>
</dbReference>
<dbReference type="InterPro" id="IPR007195">
    <property type="entry name" value="TolB_N"/>
</dbReference>
<evidence type="ECO:0000256" key="5">
    <source>
        <dbReference type="HAMAP-Rule" id="MF_00671"/>
    </source>
</evidence>
<proteinExistence type="inferred from homology"/>
<name>A0A2S7XUY0_9GAMM</name>
<evidence type="ECO:0000256" key="2">
    <source>
        <dbReference type="ARBA" id="ARBA00009820"/>
    </source>
</evidence>
<dbReference type="RefSeq" id="WP_105072469.1">
    <property type="nucleotide sequence ID" value="NZ_PPGH01000010.1"/>
</dbReference>
<dbReference type="NCBIfam" id="TIGR02800">
    <property type="entry name" value="propeller_TolB"/>
    <property type="match status" value="1"/>
</dbReference>
<reference evidence="8 9" key="1">
    <citation type="submission" date="2018-01" db="EMBL/GenBank/DDBJ databases">
        <title>The complete genome sequence of Chromatium okenii LaCa, a purple sulfur bacterium with a turbulent life.</title>
        <authorList>
            <person name="Luedin S.M."/>
            <person name="Liechti N."/>
            <person name="Storelli N."/>
            <person name="Danza F."/>
            <person name="Wittwer M."/>
            <person name="Pothier J.F."/>
            <person name="Tonolla M.A."/>
        </authorList>
    </citation>
    <scope>NUCLEOTIDE SEQUENCE [LARGE SCALE GENOMIC DNA]</scope>
    <source>
        <strain evidence="8 9">LaCa</strain>
    </source>
</reference>
<feature type="chain" id="PRO_5015794356" description="Tol-Pal system protein TolB" evidence="5">
    <location>
        <begin position="25"/>
        <end position="479"/>
    </location>
</feature>
<gene>
    <name evidence="5 8" type="primary">tolB</name>
    <name evidence="8" type="ORF">CXB77_01135</name>
</gene>
<keyword evidence="4 5" id="KW-0574">Periplasm</keyword>
<keyword evidence="5" id="KW-0132">Cell division</keyword>
<dbReference type="InterPro" id="IPR011042">
    <property type="entry name" value="6-blade_b-propeller_TolB-like"/>
</dbReference>
<dbReference type="GO" id="GO:0051301">
    <property type="term" value="P:cell division"/>
    <property type="evidence" value="ECO:0007669"/>
    <property type="project" value="UniProtKB-UniRule"/>
</dbReference>
<dbReference type="EMBL" id="PPGH01000010">
    <property type="protein sequence ID" value="PQJ97510.1"/>
    <property type="molecule type" value="Genomic_DNA"/>
</dbReference>
<keyword evidence="5" id="KW-0131">Cell cycle</keyword>
<comment type="subcellular location">
    <subcellularLocation>
        <location evidence="1 5">Periplasm</location>
    </subcellularLocation>
</comment>
<feature type="region of interest" description="Disordered" evidence="6">
    <location>
        <begin position="420"/>
        <end position="443"/>
    </location>
</feature>
<keyword evidence="9" id="KW-1185">Reference proteome</keyword>
<comment type="similarity">
    <text evidence="2 5">Belongs to the TolB family.</text>
</comment>
<organism evidence="8 9">
    <name type="scientific">Chromatium okenii</name>
    <dbReference type="NCBI Taxonomy" id="61644"/>
    <lineage>
        <taxon>Bacteria</taxon>
        <taxon>Pseudomonadati</taxon>
        <taxon>Pseudomonadota</taxon>
        <taxon>Gammaproteobacteria</taxon>
        <taxon>Chromatiales</taxon>
        <taxon>Chromatiaceae</taxon>
        <taxon>Chromatium</taxon>
    </lineage>
</organism>
<dbReference type="Gene3D" id="3.40.50.10070">
    <property type="entry name" value="TolB, N-terminal domain"/>
    <property type="match status" value="1"/>
</dbReference>
<evidence type="ECO:0000256" key="4">
    <source>
        <dbReference type="ARBA" id="ARBA00022764"/>
    </source>
</evidence>
<evidence type="ECO:0000313" key="9">
    <source>
        <dbReference type="Proteomes" id="UP000239936"/>
    </source>
</evidence>
<protein>
    <recommendedName>
        <fullName evidence="5">Tol-Pal system protein TolB</fullName>
    </recommendedName>
</protein>
<evidence type="ECO:0000313" key="8">
    <source>
        <dbReference type="EMBL" id="PQJ97510.1"/>
    </source>
</evidence>
<dbReference type="GO" id="GO:0042597">
    <property type="term" value="C:periplasmic space"/>
    <property type="evidence" value="ECO:0007669"/>
    <property type="project" value="UniProtKB-SubCell"/>
</dbReference>
<dbReference type="HAMAP" id="MF_00671">
    <property type="entry name" value="TolB"/>
    <property type="match status" value="1"/>
</dbReference>
<feature type="domain" description="TolB N-terminal" evidence="7">
    <location>
        <begin position="28"/>
        <end position="131"/>
    </location>
</feature>
<dbReference type="SUPFAM" id="SSF69304">
    <property type="entry name" value="Tricorn protease N-terminal domain"/>
    <property type="match status" value="1"/>
</dbReference>
<comment type="caution">
    <text evidence="8">The sequence shown here is derived from an EMBL/GenBank/DDBJ whole genome shotgun (WGS) entry which is preliminary data.</text>
</comment>